<dbReference type="SUPFAM" id="SSF82549">
    <property type="entry name" value="DAK1/DegV-like"/>
    <property type="match status" value="1"/>
</dbReference>
<reference evidence="2" key="1">
    <citation type="journal article" date="2014" name="Front. Microbiol.">
        <title>High frequency of phylogenetically diverse reductive dehalogenase-homologous genes in deep subseafloor sedimentary metagenomes.</title>
        <authorList>
            <person name="Kawai M."/>
            <person name="Futagami T."/>
            <person name="Toyoda A."/>
            <person name="Takaki Y."/>
            <person name="Nishi S."/>
            <person name="Hori S."/>
            <person name="Arai W."/>
            <person name="Tsubouchi T."/>
            <person name="Morono Y."/>
            <person name="Uchiyama I."/>
            <person name="Ito T."/>
            <person name="Fujiyama A."/>
            <person name="Inagaki F."/>
            <person name="Takami H."/>
        </authorList>
    </citation>
    <scope>NUCLEOTIDE SEQUENCE</scope>
    <source>
        <strain evidence="2">Expedition CK06-06</strain>
    </source>
</reference>
<dbReference type="NCBIfam" id="TIGR00762">
    <property type="entry name" value="DegV"/>
    <property type="match status" value="1"/>
</dbReference>
<dbReference type="InterPro" id="IPR050270">
    <property type="entry name" value="DegV_domain_contain"/>
</dbReference>
<dbReference type="PROSITE" id="PS51482">
    <property type="entry name" value="DEGV"/>
    <property type="match status" value="1"/>
</dbReference>
<dbReference type="Pfam" id="PF02645">
    <property type="entry name" value="DegV"/>
    <property type="match status" value="1"/>
</dbReference>
<dbReference type="AlphaFoldDB" id="X1B5P5"/>
<gene>
    <name evidence="2" type="ORF">S01H4_50304</name>
</gene>
<keyword evidence="1" id="KW-0446">Lipid-binding</keyword>
<comment type="caution">
    <text evidence="2">The sequence shown here is derived from an EMBL/GenBank/DDBJ whole genome shotgun (WGS) entry which is preliminary data.</text>
</comment>
<feature type="non-terminal residue" evidence="2">
    <location>
        <position position="1"/>
    </location>
</feature>
<organism evidence="2">
    <name type="scientific">marine sediment metagenome</name>
    <dbReference type="NCBI Taxonomy" id="412755"/>
    <lineage>
        <taxon>unclassified sequences</taxon>
        <taxon>metagenomes</taxon>
        <taxon>ecological metagenomes</taxon>
    </lineage>
</organism>
<name>X1B5P5_9ZZZZ</name>
<dbReference type="PANTHER" id="PTHR33434">
    <property type="entry name" value="DEGV DOMAIN-CONTAINING PROTEIN DR_1986-RELATED"/>
    <property type="match status" value="1"/>
</dbReference>
<evidence type="ECO:0000313" key="2">
    <source>
        <dbReference type="EMBL" id="GAG91039.1"/>
    </source>
</evidence>
<dbReference type="EMBL" id="BART01028549">
    <property type="protein sequence ID" value="GAG91039.1"/>
    <property type="molecule type" value="Genomic_DNA"/>
</dbReference>
<proteinExistence type="predicted"/>
<protein>
    <recommendedName>
        <fullName evidence="3">DegV family protein</fullName>
    </recommendedName>
</protein>
<dbReference type="PANTHER" id="PTHR33434:SF2">
    <property type="entry name" value="FATTY ACID-BINDING PROTEIN TM_1468"/>
    <property type="match status" value="1"/>
</dbReference>
<evidence type="ECO:0008006" key="3">
    <source>
        <dbReference type="Google" id="ProtNLM"/>
    </source>
</evidence>
<dbReference type="Gene3D" id="3.40.50.10170">
    <property type="match status" value="1"/>
</dbReference>
<accession>X1B5P5</accession>
<evidence type="ECO:0000256" key="1">
    <source>
        <dbReference type="ARBA" id="ARBA00023121"/>
    </source>
</evidence>
<dbReference type="GO" id="GO:0008289">
    <property type="term" value="F:lipid binding"/>
    <property type="evidence" value="ECO:0007669"/>
    <property type="project" value="UniProtKB-KW"/>
</dbReference>
<dbReference type="InterPro" id="IPR003797">
    <property type="entry name" value="DegV"/>
</dbReference>
<dbReference type="Gene3D" id="3.30.1180.10">
    <property type="match status" value="1"/>
</dbReference>
<sequence length="252" mass="28425">IQKTFVNVKIITDSTSNLTEDIAKKYDIDLIPAYAIIDEKEYLDDGSTSPEVFYELIDNSESAKTSMPSPQNVMTVLERNTEFDHLIMVHVSEHLSGTINVVQSVIKQFKRSNKDAPKITIFDSKGSSYFLGVIAMKASQLVRQGLDVEEIIKQLGEFRDNDVQVLLTVTDLTNLFQGGRISRIQFLLADTLHAYPIITLVDGALKPVGKDIGSERACKKLIKLFKKFYNRSDEVIMWYAETIPRETNNIIG</sequence>
<dbReference type="InterPro" id="IPR043168">
    <property type="entry name" value="DegV_C"/>
</dbReference>